<dbReference type="RefSeq" id="WP_344988447.1">
    <property type="nucleotide sequence ID" value="NZ_BAABCD010000005.1"/>
</dbReference>
<feature type="compositionally biased region" description="Low complexity" evidence="1">
    <location>
        <begin position="8"/>
        <end position="18"/>
    </location>
</feature>
<dbReference type="InterPro" id="IPR052336">
    <property type="entry name" value="MlaD_Phospholipid_Transporter"/>
</dbReference>
<sequence>MRHDSHDAAAAPTVAGRARSGPGLPGIGRAGRVLGATALVSVLAAGCSMNLEDYTLPGGADVGEDPLNVAIQFDDVLDLVLQSSVKVNGLDAGRVTGISLAEDGWTAQVEVLINDDVDLPENVEASIQQTNLLGEKFVQLTPPEDAEPVGQLESGDVIRTSNTRTATDIEQVLGALSLLLNGGGVDQLQPIVAEMRKVTDGREEGLTETLRSADELISGLNRQRDSITAALEGVNLMSARANDQRAQIQAALDELPAGVAVLEEQRPQFVEMLRRVDALGQVGSDILLTSREDLIADLRALRPVLQYLGESTPELIELTGFVPTFPFPDASIQSTIGGSANVFLSIDATISETLRNLGANQGNPVPLWPTTTSGPYNVDPGNPWIGDNGPDRRTTIVLPLLPVPPIMDRAVNPPPAPGTSEFSENYLPEPGEPGYQ</sequence>
<evidence type="ECO:0000313" key="4">
    <source>
        <dbReference type="EMBL" id="MFC4753856.1"/>
    </source>
</evidence>
<organism evidence="4 5">
    <name type="scientific">Dietzia aurantiaca</name>
    <dbReference type="NCBI Taxonomy" id="983873"/>
    <lineage>
        <taxon>Bacteria</taxon>
        <taxon>Bacillati</taxon>
        <taxon>Actinomycetota</taxon>
        <taxon>Actinomycetes</taxon>
        <taxon>Mycobacteriales</taxon>
        <taxon>Dietziaceae</taxon>
        <taxon>Dietzia</taxon>
    </lineage>
</organism>
<reference evidence="5" key="1">
    <citation type="journal article" date="2019" name="Int. J. Syst. Evol. Microbiol.">
        <title>The Global Catalogue of Microorganisms (GCM) 10K type strain sequencing project: providing services to taxonomists for standard genome sequencing and annotation.</title>
        <authorList>
            <consortium name="The Broad Institute Genomics Platform"/>
            <consortium name="The Broad Institute Genome Sequencing Center for Infectious Disease"/>
            <person name="Wu L."/>
            <person name="Ma J."/>
        </authorList>
    </citation>
    <scope>NUCLEOTIDE SEQUENCE [LARGE SCALE GENOMIC DNA]</scope>
    <source>
        <strain evidence="5">JCM 11882</strain>
    </source>
</reference>
<dbReference type="Pfam" id="PF02470">
    <property type="entry name" value="MlaD"/>
    <property type="match status" value="1"/>
</dbReference>
<dbReference type="PANTHER" id="PTHR33371">
    <property type="entry name" value="INTERMEMBRANE PHOSPHOLIPID TRANSPORT SYSTEM BINDING PROTEIN MLAD-RELATED"/>
    <property type="match status" value="1"/>
</dbReference>
<evidence type="ECO:0000259" key="2">
    <source>
        <dbReference type="Pfam" id="PF02470"/>
    </source>
</evidence>
<accession>A0ABV9PLV0</accession>
<comment type="caution">
    <text evidence="4">The sequence shown here is derived from an EMBL/GenBank/DDBJ whole genome shotgun (WGS) entry which is preliminary data.</text>
</comment>
<evidence type="ECO:0000259" key="3">
    <source>
        <dbReference type="Pfam" id="PF11887"/>
    </source>
</evidence>
<dbReference type="Pfam" id="PF11887">
    <property type="entry name" value="Mce4_CUP1"/>
    <property type="match status" value="1"/>
</dbReference>
<name>A0ABV9PLV0_9ACTN</name>
<proteinExistence type="predicted"/>
<dbReference type="EMBL" id="JBHSHP010000008">
    <property type="protein sequence ID" value="MFC4753856.1"/>
    <property type="molecule type" value="Genomic_DNA"/>
</dbReference>
<dbReference type="InterPro" id="IPR024516">
    <property type="entry name" value="Mce_C"/>
</dbReference>
<dbReference type="Proteomes" id="UP001595836">
    <property type="component" value="Unassembled WGS sequence"/>
</dbReference>
<dbReference type="PANTHER" id="PTHR33371:SF15">
    <property type="entry name" value="LIPOPROTEIN LPRN"/>
    <property type="match status" value="1"/>
</dbReference>
<evidence type="ECO:0000313" key="5">
    <source>
        <dbReference type="Proteomes" id="UP001595836"/>
    </source>
</evidence>
<keyword evidence="5" id="KW-1185">Reference proteome</keyword>
<dbReference type="InterPro" id="IPR003399">
    <property type="entry name" value="Mce/MlaD"/>
</dbReference>
<feature type="region of interest" description="Disordered" evidence="1">
    <location>
        <begin position="1"/>
        <end position="22"/>
    </location>
</feature>
<gene>
    <name evidence="4" type="ORF">ACFO7U_03540</name>
</gene>
<feature type="domain" description="Mammalian cell entry C-terminal" evidence="3">
    <location>
        <begin position="151"/>
        <end position="317"/>
    </location>
</feature>
<dbReference type="NCBIfam" id="TIGR00996">
    <property type="entry name" value="Mtu_fam_mce"/>
    <property type="match status" value="1"/>
</dbReference>
<feature type="region of interest" description="Disordered" evidence="1">
    <location>
        <begin position="408"/>
        <end position="436"/>
    </location>
</feature>
<evidence type="ECO:0000256" key="1">
    <source>
        <dbReference type="SAM" id="MobiDB-lite"/>
    </source>
</evidence>
<dbReference type="InterPro" id="IPR005693">
    <property type="entry name" value="Mce"/>
</dbReference>
<protein>
    <submittedName>
        <fullName evidence="4">MCE family protein</fullName>
    </submittedName>
</protein>
<feature type="domain" description="Mce/MlaD" evidence="2">
    <location>
        <begin position="68"/>
        <end position="143"/>
    </location>
</feature>